<feature type="compositionally biased region" description="Basic and acidic residues" evidence="1">
    <location>
        <begin position="230"/>
        <end position="243"/>
    </location>
</feature>
<dbReference type="InterPro" id="IPR009057">
    <property type="entry name" value="Homeodomain-like_sf"/>
</dbReference>
<evidence type="ECO:0000313" key="3">
    <source>
        <dbReference type="Proteomes" id="UP001567538"/>
    </source>
</evidence>
<keyword evidence="3" id="KW-1185">Reference proteome</keyword>
<feature type="compositionally biased region" description="Polar residues" evidence="1">
    <location>
        <begin position="94"/>
        <end position="107"/>
    </location>
</feature>
<dbReference type="EMBL" id="JBEAFC010000004">
    <property type="protein sequence ID" value="KAL1559409.1"/>
    <property type="molecule type" value="Genomic_DNA"/>
</dbReference>
<comment type="caution">
    <text evidence="2">The sequence shown here is derived from an EMBL/GenBank/DDBJ whole genome shotgun (WGS) entry which is preliminary data.</text>
</comment>
<feature type="compositionally biased region" description="Basic residues" evidence="1">
    <location>
        <begin position="84"/>
        <end position="93"/>
    </location>
</feature>
<dbReference type="Proteomes" id="UP001567538">
    <property type="component" value="Unassembled WGS sequence"/>
</dbReference>
<feature type="compositionally biased region" description="Basic residues" evidence="1">
    <location>
        <begin position="201"/>
        <end position="210"/>
    </location>
</feature>
<gene>
    <name evidence="2" type="ORF">AAHA92_09754</name>
</gene>
<evidence type="ECO:0000313" key="2">
    <source>
        <dbReference type="EMBL" id="KAL1559409.1"/>
    </source>
</evidence>
<proteinExistence type="predicted"/>
<dbReference type="PANTHER" id="PTHR14000:SF17">
    <property type="entry name" value="MYB-LIKE DOMAIN-CONTAINING PROTEIN"/>
    <property type="match status" value="1"/>
</dbReference>
<dbReference type="InterPro" id="IPR001005">
    <property type="entry name" value="SANT/Myb"/>
</dbReference>
<feature type="compositionally biased region" description="Basic and acidic residues" evidence="1">
    <location>
        <begin position="66"/>
        <end position="75"/>
    </location>
</feature>
<sequence length="559" mass="63092">MPERKSTIIEQEILPNSLRRSTRFHLRNQTGVQSPKTPNLAETRHSCLDSFSTPISKIKNSGHGVSENRRGRETDLDSENSINRIRKSGRLQRRTTFSRPDFGNQSVKGPEKSGRGSRRSGRRDEGTIAGKCKEVLYPRKEEVIVRMVTRSSVRRNKVVLVGDFDSDEDYVDSISIVSKERKNKDGVVHTGEMAVKTEKRVNRRSSKTGVKKASNVSINKAVVPDEVEPEKDNDLSKRGRGREDVEDCGVMKINGEQNCARKAQVGEKRKRDGVEGECENAQGWTKEQEVSLQIAYFTAKPTPQFWKKVARMVPGKSAEECFDRIHSDHQTPPQPRTRSRAKIKEPSPLSFSASKLLSPVERKTKRLGPKRRTLLAQKTVRKILQKQQKEDQDYSADLFTVLEPTTDPSPSILQADTTFASPELSKSSSFFTAYRPVSSSSQKRHLSRLNGFQTAGFASPPVLKQIKNKALHEKYIDQLHCRDAKRKAEALRNSRNIKGQIDGKANCLNQHFVKTAKDALVSDAQDAISQFRNLHNTTDDEGGDDDDERSYDEDEYGIR</sequence>
<protein>
    <recommendedName>
        <fullName evidence="4">Myb-like domain-containing protein</fullName>
    </recommendedName>
</protein>
<dbReference type="PANTHER" id="PTHR14000">
    <property type="entry name" value="FINGER CCCH DOMAIN PROTEIN, PUTATIVE (DUF3755)-RELATED"/>
    <property type="match status" value="1"/>
</dbReference>
<dbReference type="SUPFAM" id="SSF46689">
    <property type="entry name" value="Homeodomain-like"/>
    <property type="match status" value="1"/>
</dbReference>
<evidence type="ECO:0000256" key="1">
    <source>
        <dbReference type="SAM" id="MobiDB-lite"/>
    </source>
</evidence>
<feature type="region of interest" description="Disordered" evidence="1">
    <location>
        <begin position="324"/>
        <end position="348"/>
    </location>
</feature>
<evidence type="ECO:0008006" key="4">
    <source>
        <dbReference type="Google" id="ProtNLM"/>
    </source>
</evidence>
<reference evidence="2 3" key="1">
    <citation type="submission" date="2024-06" db="EMBL/GenBank/DDBJ databases">
        <title>A chromosome level genome sequence of Diviner's sage (Salvia divinorum).</title>
        <authorList>
            <person name="Ford S.A."/>
            <person name="Ro D.-K."/>
            <person name="Ness R.W."/>
            <person name="Phillips M.A."/>
        </authorList>
    </citation>
    <scope>NUCLEOTIDE SEQUENCE [LARGE SCALE GENOMIC DNA]</scope>
    <source>
        <strain evidence="2">SAF-2024a</strain>
        <tissue evidence="2">Leaf</tissue>
    </source>
</reference>
<name>A0ABD1HU30_SALDI</name>
<dbReference type="AlphaFoldDB" id="A0ABD1HU30"/>
<feature type="region of interest" description="Disordered" evidence="1">
    <location>
        <begin position="199"/>
        <end position="243"/>
    </location>
</feature>
<feature type="region of interest" description="Disordered" evidence="1">
    <location>
        <begin position="532"/>
        <end position="559"/>
    </location>
</feature>
<organism evidence="2 3">
    <name type="scientific">Salvia divinorum</name>
    <name type="common">Maria pastora</name>
    <name type="synonym">Diviner's sage</name>
    <dbReference type="NCBI Taxonomy" id="28513"/>
    <lineage>
        <taxon>Eukaryota</taxon>
        <taxon>Viridiplantae</taxon>
        <taxon>Streptophyta</taxon>
        <taxon>Embryophyta</taxon>
        <taxon>Tracheophyta</taxon>
        <taxon>Spermatophyta</taxon>
        <taxon>Magnoliopsida</taxon>
        <taxon>eudicotyledons</taxon>
        <taxon>Gunneridae</taxon>
        <taxon>Pentapetalae</taxon>
        <taxon>asterids</taxon>
        <taxon>lamiids</taxon>
        <taxon>Lamiales</taxon>
        <taxon>Lamiaceae</taxon>
        <taxon>Nepetoideae</taxon>
        <taxon>Mentheae</taxon>
        <taxon>Salviinae</taxon>
        <taxon>Salvia</taxon>
        <taxon>Salvia subgen. Calosphace</taxon>
    </lineage>
</organism>
<accession>A0ABD1HU30</accession>
<feature type="compositionally biased region" description="Acidic residues" evidence="1">
    <location>
        <begin position="539"/>
        <end position="559"/>
    </location>
</feature>
<dbReference type="Gene3D" id="1.10.10.60">
    <property type="entry name" value="Homeodomain-like"/>
    <property type="match status" value="1"/>
</dbReference>
<dbReference type="CDD" id="cd00167">
    <property type="entry name" value="SANT"/>
    <property type="match status" value="1"/>
</dbReference>
<feature type="region of interest" description="Disordered" evidence="1">
    <location>
        <begin position="52"/>
        <end position="127"/>
    </location>
</feature>